<keyword evidence="5 10" id="KW-1133">Transmembrane helix</keyword>
<dbReference type="EMBL" id="CP069102">
    <property type="protein sequence ID" value="QSS48655.1"/>
    <property type="molecule type" value="Genomic_DNA"/>
</dbReference>
<feature type="compositionally biased region" description="Basic residues" evidence="9">
    <location>
        <begin position="802"/>
        <end position="811"/>
    </location>
</feature>
<dbReference type="GO" id="GO:0005794">
    <property type="term" value="C:Golgi apparatus"/>
    <property type="evidence" value="ECO:0007669"/>
    <property type="project" value="TreeGrafter"/>
</dbReference>
<comment type="function">
    <text evidence="8">Functions as a zinc transporter.</text>
</comment>
<keyword evidence="4 10" id="KW-0812">Transmembrane</keyword>
<keyword evidence="7 10" id="KW-0472">Membrane</keyword>
<keyword evidence="6 8" id="KW-0406">Ion transport</keyword>
<dbReference type="PANTHER" id="PTHR45755">
    <property type="match status" value="1"/>
</dbReference>
<gene>
    <name evidence="12" type="ORF">I7I53_08715</name>
</gene>
<evidence type="ECO:0000256" key="4">
    <source>
        <dbReference type="ARBA" id="ARBA00022692"/>
    </source>
</evidence>
<dbReference type="InterPro" id="IPR058533">
    <property type="entry name" value="Cation_efflux_TM"/>
</dbReference>
<feature type="transmembrane region" description="Helical" evidence="10">
    <location>
        <begin position="701"/>
        <end position="726"/>
    </location>
</feature>
<dbReference type="VEuPathDB" id="FungiDB:I7I53_08715"/>
<comment type="subcellular location">
    <subcellularLocation>
        <location evidence="8">Endoplasmic reticulum membrane</location>
        <topology evidence="8">Multi-pass membrane protein</topology>
    </subcellularLocation>
    <subcellularLocation>
        <location evidence="1">Membrane</location>
        <topology evidence="1">Multi-pass membrane protein</topology>
    </subcellularLocation>
</comment>
<dbReference type="GO" id="GO:1904257">
    <property type="term" value="P:zinc ion import into Golgi lumen"/>
    <property type="evidence" value="ECO:0007669"/>
    <property type="project" value="TreeGrafter"/>
</dbReference>
<evidence type="ECO:0000313" key="12">
    <source>
        <dbReference type="EMBL" id="QSS48655.1"/>
    </source>
</evidence>
<proteinExistence type="inferred from homology"/>
<evidence type="ECO:0000256" key="7">
    <source>
        <dbReference type="ARBA" id="ARBA00023136"/>
    </source>
</evidence>
<reference evidence="12" key="1">
    <citation type="submission" date="2021-01" db="EMBL/GenBank/DDBJ databases">
        <title>Chromosome-level genome assembly of a human fungal pathogen reveals clustering of transcriptionally co-regulated genes.</title>
        <authorList>
            <person name="Voorhies M."/>
            <person name="Cohen S."/>
            <person name="Shea T.P."/>
            <person name="Petrus S."/>
            <person name="Munoz J.F."/>
            <person name="Poplawski S."/>
            <person name="Goldman W.E."/>
            <person name="Michael T."/>
            <person name="Cuomo C.A."/>
            <person name="Sil A."/>
            <person name="Beyhan S."/>
        </authorList>
    </citation>
    <scope>NUCLEOTIDE SEQUENCE</scope>
    <source>
        <strain evidence="12">H88</strain>
    </source>
</reference>
<feature type="transmembrane region" description="Helical" evidence="10">
    <location>
        <begin position="646"/>
        <end position="667"/>
    </location>
</feature>
<evidence type="ECO:0000256" key="3">
    <source>
        <dbReference type="ARBA" id="ARBA00022448"/>
    </source>
</evidence>
<organism evidence="12 13">
    <name type="scientific">Ajellomyces capsulatus (strain H88)</name>
    <name type="common">Darling's disease fungus</name>
    <name type="synonym">Histoplasma capsulatum</name>
    <dbReference type="NCBI Taxonomy" id="544711"/>
    <lineage>
        <taxon>Eukaryota</taxon>
        <taxon>Fungi</taxon>
        <taxon>Dikarya</taxon>
        <taxon>Ascomycota</taxon>
        <taxon>Pezizomycotina</taxon>
        <taxon>Eurotiomycetes</taxon>
        <taxon>Eurotiomycetidae</taxon>
        <taxon>Onygenales</taxon>
        <taxon>Ajellomycetaceae</taxon>
        <taxon>Histoplasma</taxon>
    </lineage>
</organism>
<feature type="domain" description="Cation efflux protein transmembrane" evidence="11">
    <location>
        <begin position="545"/>
        <end position="758"/>
    </location>
</feature>
<evidence type="ECO:0000313" key="13">
    <source>
        <dbReference type="Proteomes" id="UP000663419"/>
    </source>
</evidence>
<feature type="transmembrane region" description="Helical" evidence="10">
    <location>
        <begin position="615"/>
        <end position="634"/>
    </location>
</feature>
<dbReference type="Proteomes" id="UP000663419">
    <property type="component" value="Chromosome 1"/>
</dbReference>
<accession>A0A8A1L7G0</accession>
<feature type="transmembrane region" description="Helical" evidence="10">
    <location>
        <begin position="228"/>
        <end position="251"/>
    </location>
</feature>
<feature type="transmembrane region" description="Helical" evidence="10">
    <location>
        <begin position="442"/>
        <end position="460"/>
    </location>
</feature>
<dbReference type="SUPFAM" id="SSF161111">
    <property type="entry name" value="Cation efflux protein transmembrane domain-like"/>
    <property type="match status" value="1"/>
</dbReference>
<evidence type="ECO:0000256" key="10">
    <source>
        <dbReference type="SAM" id="Phobius"/>
    </source>
</evidence>
<dbReference type="GO" id="GO:0005789">
    <property type="term" value="C:endoplasmic reticulum membrane"/>
    <property type="evidence" value="ECO:0007669"/>
    <property type="project" value="UniProtKB-SubCell"/>
</dbReference>
<dbReference type="GO" id="GO:0031410">
    <property type="term" value="C:cytoplasmic vesicle"/>
    <property type="evidence" value="ECO:0007669"/>
    <property type="project" value="TreeGrafter"/>
</dbReference>
<feature type="transmembrane region" description="Helical" evidence="10">
    <location>
        <begin position="297"/>
        <end position="313"/>
    </location>
</feature>
<dbReference type="NCBIfam" id="TIGR01297">
    <property type="entry name" value="CDF"/>
    <property type="match status" value="1"/>
</dbReference>
<evidence type="ECO:0000256" key="8">
    <source>
        <dbReference type="RuleBase" id="RU369017"/>
    </source>
</evidence>
<evidence type="ECO:0000259" key="11">
    <source>
        <dbReference type="Pfam" id="PF01545"/>
    </source>
</evidence>
<comment type="similarity">
    <text evidence="2 8">Belongs to the cation diffusion facilitator (CDF) transporter (TC 2.A.4) family. SLC30A subfamily.</text>
</comment>
<dbReference type="InterPro" id="IPR045316">
    <property type="entry name" value="Msc2-like"/>
</dbReference>
<dbReference type="InterPro" id="IPR002524">
    <property type="entry name" value="Cation_efflux"/>
</dbReference>
<evidence type="ECO:0000256" key="9">
    <source>
        <dbReference type="SAM" id="MobiDB-lite"/>
    </source>
</evidence>
<keyword evidence="8" id="KW-0256">Endoplasmic reticulum</keyword>
<dbReference type="FunFam" id="1.20.1510.10:FF:000014">
    <property type="entry name" value="Cation efflux protein/ zinc transporter"/>
    <property type="match status" value="1"/>
</dbReference>
<feature type="compositionally biased region" description="Polar residues" evidence="9">
    <location>
        <begin position="77"/>
        <end position="87"/>
    </location>
</feature>
<evidence type="ECO:0000256" key="5">
    <source>
        <dbReference type="ARBA" id="ARBA00022989"/>
    </source>
</evidence>
<evidence type="ECO:0000256" key="2">
    <source>
        <dbReference type="ARBA" id="ARBA00008873"/>
    </source>
</evidence>
<dbReference type="Gene3D" id="1.20.1510.10">
    <property type="entry name" value="Cation efflux protein transmembrane domain"/>
    <property type="match status" value="1"/>
</dbReference>
<feature type="region of interest" description="Disordered" evidence="9">
    <location>
        <begin position="1"/>
        <end position="117"/>
    </location>
</feature>
<sequence length="910" mass="99574">MPVASYPSMANPARGGLQPPAPGHRRTREGYAGPPIPPSNNFSAHPSPQHHASGTPIEPISHSVFGSAGYPPKISPRSPTFQNNVPAQVNKRDPVKGNGGSLSELPLGSSTATMREGTGATPEISEQSASLMSKLLSSEVIAGMLVSTPYLISSLLINIYSPTHDPRGHVKDESVEFGLIHPPPPRREFLMTCTLVSITMLIIGLYTEMRKKTQLHLLNDPTGKTKSLGAAVLSPRSIFLVMIAIGLPFYATVFLGHGRVSITMLLLLVSRVSPIVQLDHDNDHQKQFRFHLTQRNGTVFFLLGMMVLDTVGVTSSTDWLLILRGYLALMFSVFIIQPPFMNMRKPSSIAHPNQSTYDSSVSDSVRQTQSNFFSASPAALVSTNQYFRGGSILAGFCLLMAIMSGGINIALRSLTSILMVGLFSAISFLSIEPKTFQSKHQIGFIAGSGFSLIVSAIVSPMEFSDLASTCSFTILSYIFVRLDLRTVKSETNDYSHAMHGHQEYHHNHHHSNENSPSRITRWLLKTCEHWPFIYGILKEKDSRKIFYFMCLNFGFMLVQLSYGILTGSLGLLSDSIHMLFDCFALAVGLCAAVMSKWPPSVRFPYGYGKVDTLAGFANGIFLMIISIEIVYEAIERLVSGSEVHRIGELLVVSAAGLAVNMVGIMAFDHGHHHGHSHSCGGHDHDTGHLHSHHTNENMHGIFLHILADTLGSVAVVLSTVLVHFYKWSGFDPIASCLIAILIFASAVPLVASTSKTLLLALPADVEYGLRDALAGVSTLRGVAGYSVPKFWLDDIVDHDHKHGHVGHHHHHGHDDHDHNHCHGHHSHTHHQSNIDPSGEQHSLEHTPRHGGTGQRIQGVIHVIASRGADMEDVRRRTISYLSEKGINILVQVEREGENRCWCGGGNKPVT</sequence>
<feature type="transmembrane region" description="Helical" evidence="10">
    <location>
        <begin position="189"/>
        <end position="207"/>
    </location>
</feature>
<feature type="transmembrane region" description="Helical" evidence="10">
    <location>
        <begin position="409"/>
        <end position="430"/>
    </location>
</feature>
<dbReference type="AlphaFoldDB" id="A0A8A1L7G0"/>
<dbReference type="InterPro" id="IPR027469">
    <property type="entry name" value="Cation_efflux_TMD_sf"/>
</dbReference>
<feature type="compositionally biased region" description="Polar residues" evidence="9">
    <location>
        <begin position="39"/>
        <end position="52"/>
    </location>
</feature>
<feature type="transmembrane region" description="Helical" evidence="10">
    <location>
        <begin position="386"/>
        <end position="403"/>
    </location>
</feature>
<feature type="transmembrane region" description="Helical" evidence="10">
    <location>
        <begin position="545"/>
        <end position="564"/>
    </location>
</feature>
<dbReference type="Pfam" id="PF01545">
    <property type="entry name" value="Cation_efflux"/>
    <property type="match status" value="1"/>
</dbReference>
<dbReference type="GO" id="GO:0005385">
    <property type="term" value="F:zinc ion transmembrane transporter activity"/>
    <property type="evidence" value="ECO:0007669"/>
    <property type="project" value="UniProtKB-UniRule"/>
</dbReference>
<name>A0A8A1L7G0_AJEC8</name>
<keyword evidence="3 8" id="KW-0813">Transport</keyword>
<feature type="transmembrane region" description="Helical" evidence="10">
    <location>
        <begin position="319"/>
        <end position="336"/>
    </location>
</feature>
<dbReference type="PANTHER" id="PTHR45755:SF4">
    <property type="entry name" value="ZINC TRANSPORTER 7"/>
    <property type="match status" value="1"/>
</dbReference>
<dbReference type="GO" id="GO:0006882">
    <property type="term" value="P:intracellular zinc ion homeostasis"/>
    <property type="evidence" value="ECO:0007669"/>
    <property type="project" value="InterPro"/>
</dbReference>
<feature type="compositionally biased region" description="Basic residues" evidence="9">
    <location>
        <begin position="821"/>
        <end position="830"/>
    </location>
</feature>
<evidence type="ECO:0000256" key="1">
    <source>
        <dbReference type="ARBA" id="ARBA00004141"/>
    </source>
</evidence>
<feature type="compositionally biased region" description="Low complexity" evidence="9">
    <location>
        <begin position="101"/>
        <end position="110"/>
    </location>
</feature>
<feature type="transmembrane region" description="Helical" evidence="10">
    <location>
        <begin position="732"/>
        <end position="751"/>
    </location>
</feature>
<feature type="region of interest" description="Disordered" evidence="9">
    <location>
        <begin position="802"/>
        <end position="856"/>
    </location>
</feature>
<protein>
    <recommendedName>
        <fullName evidence="8">Zinc transporter</fullName>
    </recommendedName>
</protein>
<evidence type="ECO:0000256" key="6">
    <source>
        <dbReference type="ARBA" id="ARBA00023065"/>
    </source>
</evidence>